<dbReference type="RefSeq" id="WP_170923393.1">
    <property type="nucleotide sequence ID" value="NZ_FWXR01000030.1"/>
</dbReference>
<dbReference type="EMBL" id="FWXR01000030">
    <property type="protein sequence ID" value="SMD11882.1"/>
    <property type="molecule type" value="Genomic_DNA"/>
</dbReference>
<feature type="domain" description="Putative restriction endonuclease" evidence="1">
    <location>
        <begin position="11"/>
        <end position="170"/>
    </location>
</feature>
<dbReference type="Pfam" id="PF05685">
    <property type="entry name" value="Uma2"/>
    <property type="match status" value="1"/>
</dbReference>
<gene>
    <name evidence="2" type="ORF">SAMN06297251_13033</name>
</gene>
<dbReference type="PANTHER" id="PTHR36558:SF1">
    <property type="entry name" value="RESTRICTION ENDONUCLEASE DOMAIN-CONTAINING PROTEIN-RELATED"/>
    <property type="match status" value="1"/>
</dbReference>
<dbReference type="GO" id="GO:0004519">
    <property type="term" value="F:endonuclease activity"/>
    <property type="evidence" value="ECO:0007669"/>
    <property type="project" value="UniProtKB-KW"/>
</dbReference>
<organism evidence="2 3">
    <name type="scientific">Fulvimarina manganoxydans</name>
    <dbReference type="NCBI Taxonomy" id="937218"/>
    <lineage>
        <taxon>Bacteria</taxon>
        <taxon>Pseudomonadati</taxon>
        <taxon>Pseudomonadota</taxon>
        <taxon>Alphaproteobacteria</taxon>
        <taxon>Hyphomicrobiales</taxon>
        <taxon>Aurantimonadaceae</taxon>
        <taxon>Fulvimarina</taxon>
    </lineage>
</organism>
<keyword evidence="2" id="KW-0540">Nuclease</keyword>
<dbReference type="InterPro" id="IPR008538">
    <property type="entry name" value="Uma2"/>
</dbReference>
<evidence type="ECO:0000259" key="1">
    <source>
        <dbReference type="Pfam" id="PF05685"/>
    </source>
</evidence>
<dbReference type="Proteomes" id="UP000192656">
    <property type="component" value="Unassembled WGS sequence"/>
</dbReference>
<evidence type="ECO:0000313" key="3">
    <source>
        <dbReference type="Proteomes" id="UP000192656"/>
    </source>
</evidence>
<dbReference type="PANTHER" id="PTHR36558">
    <property type="entry name" value="GLR1098 PROTEIN"/>
    <property type="match status" value="1"/>
</dbReference>
<sequence length="195" mass="22046">MRLPNPKPMTLEEFFVWQERQPDRYEFVEGWPIKMMTGARQGHNVVVSNIVMTLGPEAKTLGCRTTSSDTAVRTQKGIRYPDVVIDCAPPAPAAFEAGSPRMVVEVSSPGTLATDLTDKLDEYLAHDDLRIIMLVEPDVVSVKLYRRDAADRWQVERYDRLEETIDLPELSTALPLSAIYDTLRPDTRPFPRAVD</sequence>
<keyword evidence="3" id="KW-1185">Reference proteome</keyword>
<proteinExistence type="predicted"/>
<dbReference type="InterPro" id="IPR011335">
    <property type="entry name" value="Restrct_endonuc-II-like"/>
</dbReference>
<evidence type="ECO:0000313" key="2">
    <source>
        <dbReference type="EMBL" id="SMD11882.1"/>
    </source>
</evidence>
<dbReference type="Gene3D" id="3.90.1570.10">
    <property type="entry name" value="tt1808, chain A"/>
    <property type="match status" value="1"/>
</dbReference>
<dbReference type="AlphaFoldDB" id="A0A1W2EQQ9"/>
<dbReference type="CDD" id="cd06260">
    <property type="entry name" value="DUF820-like"/>
    <property type="match status" value="1"/>
</dbReference>
<keyword evidence="2" id="KW-0255">Endonuclease</keyword>
<reference evidence="2 3" key="1">
    <citation type="submission" date="2017-04" db="EMBL/GenBank/DDBJ databases">
        <authorList>
            <person name="Afonso C.L."/>
            <person name="Miller P.J."/>
            <person name="Scott M.A."/>
            <person name="Spackman E."/>
            <person name="Goraichik I."/>
            <person name="Dimitrov K.M."/>
            <person name="Suarez D.L."/>
            <person name="Swayne D.E."/>
        </authorList>
    </citation>
    <scope>NUCLEOTIDE SEQUENCE [LARGE SCALE GENOMIC DNA]</scope>
    <source>
        <strain evidence="2 3">CGMCC 1.10972</strain>
    </source>
</reference>
<accession>A0A1W2EQQ9</accession>
<keyword evidence="2" id="KW-0378">Hydrolase</keyword>
<dbReference type="SUPFAM" id="SSF52980">
    <property type="entry name" value="Restriction endonuclease-like"/>
    <property type="match status" value="1"/>
</dbReference>
<dbReference type="STRING" id="937218.SAMN06297251_13033"/>
<protein>
    <submittedName>
        <fullName evidence="2">Endonuclease, Uma2 family (Restriction endonuclease fold)</fullName>
    </submittedName>
</protein>
<name>A0A1W2EQQ9_9HYPH</name>
<dbReference type="InterPro" id="IPR012296">
    <property type="entry name" value="Nuclease_put_TT1808"/>
</dbReference>